<dbReference type="Proteomes" id="UP001240643">
    <property type="component" value="Unassembled WGS sequence"/>
</dbReference>
<accession>A0ABU0LYI0</accession>
<organism evidence="1 2">
    <name type="scientific">Mycoplasmoides fastidiosum</name>
    <dbReference type="NCBI Taxonomy" id="92758"/>
    <lineage>
        <taxon>Bacteria</taxon>
        <taxon>Bacillati</taxon>
        <taxon>Mycoplasmatota</taxon>
        <taxon>Mycoplasmoidales</taxon>
        <taxon>Mycoplasmoidaceae</taxon>
        <taxon>Mycoplasmoides</taxon>
    </lineage>
</organism>
<proteinExistence type="predicted"/>
<evidence type="ECO:0000313" key="2">
    <source>
        <dbReference type="Proteomes" id="UP001240643"/>
    </source>
</evidence>
<name>A0ABU0LYI0_9BACT</name>
<sequence length="327" mass="39676">MKHKLFQQNPLFISPLYGEEEFQDFLIQNDSRLGFLLTFNFYCKSLKKQSLFLEKYIGILINTIFSNYKKIFFITRNFVYSAFLDLTHLNPEKTETIAKLEQQIEWAVNYINKVFQSIDTDYELRCYQTIWGYDFYDHVQLMKVAELGVHNSEYGDRIFYKKFNPHILNFDLDVAREKKDLKSFLHNYNLSFSLQLKKDNTHNKELYVGQILDLKNLILDLNSFFSETVPLKLRPIFLRYINYQFLKIYARIESPKAPILICLPVKYLIKNKNEFWRFLNKINYLKIDHNNILFYFYDPQNISESIKENIYSWFENNNFSLEYRKWK</sequence>
<gene>
    <name evidence="1" type="ORF">J2Z62_000196</name>
</gene>
<comment type="caution">
    <text evidence="1">The sequence shown here is derived from an EMBL/GenBank/DDBJ whole genome shotgun (WGS) entry which is preliminary data.</text>
</comment>
<keyword evidence="2" id="KW-1185">Reference proteome</keyword>
<dbReference type="EMBL" id="JAUSWO010000001">
    <property type="protein sequence ID" value="MDQ0513758.1"/>
    <property type="molecule type" value="Genomic_DNA"/>
</dbReference>
<evidence type="ECO:0000313" key="1">
    <source>
        <dbReference type="EMBL" id="MDQ0513758.1"/>
    </source>
</evidence>
<dbReference type="RefSeq" id="WP_256547542.1">
    <property type="nucleotide sequence ID" value="NZ_CP101809.1"/>
</dbReference>
<protein>
    <submittedName>
        <fullName evidence="1">Uncharacterized protein</fullName>
    </submittedName>
</protein>
<reference evidence="1" key="1">
    <citation type="submission" date="2023-07" db="EMBL/GenBank/DDBJ databases">
        <title>Genomic Encyclopedia of Type Strains, Phase IV (KMG-IV): sequencing the most valuable type-strain genomes for metagenomic binning, comparative biology and taxonomic classification.</title>
        <authorList>
            <person name="Goeker M."/>
        </authorList>
    </citation>
    <scope>NUCLEOTIDE SEQUENCE [LARGE SCALE GENOMIC DNA]</scope>
    <source>
        <strain evidence="1">DSM 21204</strain>
    </source>
</reference>